<evidence type="ECO:0000313" key="1">
    <source>
        <dbReference type="EMBL" id="MBB4682305.1"/>
    </source>
</evidence>
<reference evidence="1 2" key="1">
    <citation type="submission" date="2020-08" db="EMBL/GenBank/DDBJ databases">
        <title>Sequencing the genomes of 1000 actinobacteria strains.</title>
        <authorList>
            <person name="Klenk H.-P."/>
        </authorList>
    </citation>
    <scope>NUCLEOTIDE SEQUENCE [LARGE SCALE GENOMIC DNA]</scope>
    <source>
        <strain evidence="1 2">DSM 44230</strain>
    </source>
</reference>
<comment type="caution">
    <text evidence="1">The sequence shown here is derived from an EMBL/GenBank/DDBJ whole genome shotgun (WGS) entry which is preliminary data.</text>
</comment>
<gene>
    <name evidence="1" type="ORF">HNR67_008423</name>
</gene>
<protein>
    <submittedName>
        <fullName evidence="1">Uncharacterized protein</fullName>
    </submittedName>
</protein>
<dbReference type="RefSeq" id="WP_185009497.1">
    <property type="nucleotide sequence ID" value="NZ_BAAAUI010000007.1"/>
</dbReference>
<dbReference type="Proteomes" id="UP000533598">
    <property type="component" value="Unassembled WGS sequence"/>
</dbReference>
<proteinExistence type="predicted"/>
<dbReference type="AlphaFoldDB" id="A0A7W7CJH4"/>
<sequence>MAATVSVNKYQRAVIADGVIASVADGHLLVSDAGGAVVAIYAPGHWTSVSLTEVEEIALEEPISVY</sequence>
<keyword evidence="2" id="KW-1185">Reference proteome</keyword>
<organism evidence="1 2">
    <name type="scientific">Crossiella cryophila</name>
    <dbReference type="NCBI Taxonomy" id="43355"/>
    <lineage>
        <taxon>Bacteria</taxon>
        <taxon>Bacillati</taxon>
        <taxon>Actinomycetota</taxon>
        <taxon>Actinomycetes</taxon>
        <taxon>Pseudonocardiales</taxon>
        <taxon>Pseudonocardiaceae</taxon>
        <taxon>Crossiella</taxon>
    </lineage>
</organism>
<evidence type="ECO:0000313" key="2">
    <source>
        <dbReference type="Proteomes" id="UP000533598"/>
    </source>
</evidence>
<dbReference type="EMBL" id="JACHMH010000001">
    <property type="protein sequence ID" value="MBB4682305.1"/>
    <property type="molecule type" value="Genomic_DNA"/>
</dbReference>
<accession>A0A7W7CJH4</accession>
<name>A0A7W7CJH4_9PSEU</name>